<evidence type="ECO:0000256" key="2">
    <source>
        <dbReference type="ARBA" id="ARBA00022741"/>
    </source>
</evidence>
<proteinExistence type="inferred from homology"/>
<dbReference type="Gene3D" id="1.10.1420.10">
    <property type="match status" value="2"/>
</dbReference>
<dbReference type="eggNOG" id="ENOG502QUUG">
    <property type="taxonomic scope" value="Eukaryota"/>
</dbReference>
<dbReference type="Gene3D" id="3.40.1170.10">
    <property type="entry name" value="DNA repair protein MutS, domain I"/>
    <property type="match status" value="1"/>
</dbReference>
<reference evidence="11 12" key="1">
    <citation type="journal article" date="2011" name="Proc. Natl. Acad. Sci. U.S.A.">
        <title>Comparative genomics of xylose-fermenting fungi for enhanced biofuel production.</title>
        <authorList>
            <person name="Wohlbach D.J."/>
            <person name="Kuo A."/>
            <person name="Sato T.K."/>
            <person name="Potts K.M."/>
            <person name="Salamov A.A."/>
            <person name="LaButti K.M."/>
            <person name="Sun H."/>
            <person name="Clum A."/>
            <person name="Pangilinan J.L."/>
            <person name="Lindquist E.A."/>
            <person name="Lucas S."/>
            <person name="Lapidus A."/>
            <person name="Jin M."/>
            <person name="Gunawan C."/>
            <person name="Balan V."/>
            <person name="Dale B.E."/>
            <person name="Jeffries T.W."/>
            <person name="Zinkel R."/>
            <person name="Barry K.W."/>
            <person name="Grigoriev I.V."/>
            <person name="Gasch A.P."/>
        </authorList>
    </citation>
    <scope>NUCLEOTIDE SEQUENCE [LARGE SCALE GENOMIC DNA]</scope>
    <source>
        <strain evidence="12">ATCC 10573 / BCRC 21748 / CBS 615 / JCM 9827 / NBRC 10315 / NRRL Y-1498 / VKM Y-70</strain>
    </source>
</reference>
<keyword evidence="4" id="KW-0067">ATP-binding</keyword>
<dbReference type="PANTHER" id="PTHR11361:SF34">
    <property type="entry name" value="DNA MISMATCH REPAIR PROTEIN MSH1, MITOCHONDRIAL"/>
    <property type="match status" value="1"/>
</dbReference>
<dbReference type="InterPro" id="IPR007695">
    <property type="entry name" value="DNA_mismatch_repair_MutS-lik_N"/>
</dbReference>
<evidence type="ECO:0000256" key="6">
    <source>
        <dbReference type="ARBA" id="ARBA00023204"/>
    </source>
</evidence>
<dbReference type="InterPro" id="IPR036187">
    <property type="entry name" value="DNA_mismatch_repair_MutS_sf"/>
</dbReference>
<dbReference type="STRING" id="590646.G3BF37"/>
<keyword evidence="3" id="KW-0227">DNA damage</keyword>
<evidence type="ECO:0000256" key="9">
    <source>
        <dbReference type="SAM" id="Coils"/>
    </source>
</evidence>
<dbReference type="GO" id="GO:0140664">
    <property type="term" value="F:ATP-dependent DNA damage sensor activity"/>
    <property type="evidence" value="ECO:0007669"/>
    <property type="project" value="InterPro"/>
</dbReference>
<comment type="similarity">
    <text evidence="1">Belongs to the DNA mismatch repair MutS family.</text>
</comment>
<dbReference type="GO" id="GO:0005634">
    <property type="term" value="C:nucleus"/>
    <property type="evidence" value="ECO:0007669"/>
    <property type="project" value="TreeGrafter"/>
</dbReference>
<comment type="function">
    <text evidence="7">Component of the post-replicative DNA mismatch repair system (MMR). Heterodimerizes with MSH2 to form MutS beta, which binds to DNA mismatches thereby initiating DNA repair. MSH3 provides substrate-binding and substrate specificity to the complex. When bound, the MutS beta heterodimer bends the DNA helix and shields approximately 20 base pairs. Acts mainly to repair insertion-deletion loops (IDLs) from 2 to 13 nucleotides in size, but can also repair base-base and single insertion-deletion mismatches that occur during replication. After mismatch binding, forms a ternary complex with the MutL alpha heterodimer, which is thought to be responsible for directing the downstream MMR events, including strand discrimination, excision, and resynthesis. ATP binding and hydrolysis play a pivotal role in mismatch repair functions.</text>
</comment>
<dbReference type="PANTHER" id="PTHR11361">
    <property type="entry name" value="DNA MISMATCH REPAIR PROTEIN MUTS FAMILY MEMBER"/>
    <property type="match status" value="1"/>
</dbReference>
<dbReference type="SUPFAM" id="SSF48334">
    <property type="entry name" value="DNA repair protein MutS, domain III"/>
    <property type="match status" value="1"/>
</dbReference>
<dbReference type="PROSITE" id="PS00486">
    <property type="entry name" value="DNA_MISMATCH_REPAIR_2"/>
    <property type="match status" value="1"/>
</dbReference>
<dbReference type="InterPro" id="IPR016151">
    <property type="entry name" value="DNA_mismatch_repair_MutS_N"/>
</dbReference>
<dbReference type="GO" id="GO:0043504">
    <property type="term" value="P:mitochondrial DNA repair"/>
    <property type="evidence" value="ECO:0007669"/>
    <property type="project" value="TreeGrafter"/>
</dbReference>
<accession>G3BF37</accession>
<dbReference type="Pfam" id="PF00488">
    <property type="entry name" value="MutS_V"/>
    <property type="match status" value="1"/>
</dbReference>
<dbReference type="GO" id="GO:0005739">
    <property type="term" value="C:mitochondrion"/>
    <property type="evidence" value="ECO:0007669"/>
    <property type="project" value="TreeGrafter"/>
</dbReference>
<dbReference type="SMART" id="SM00534">
    <property type="entry name" value="MUTSac"/>
    <property type="match status" value="1"/>
</dbReference>
<evidence type="ECO:0000256" key="8">
    <source>
        <dbReference type="ARBA" id="ARBA00025902"/>
    </source>
</evidence>
<dbReference type="GO" id="GO:0005524">
    <property type="term" value="F:ATP binding"/>
    <property type="evidence" value="ECO:0007669"/>
    <property type="project" value="UniProtKB-KW"/>
</dbReference>
<dbReference type="Proteomes" id="UP000000707">
    <property type="component" value="Unassembled WGS sequence"/>
</dbReference>
<protein>
    <recommendedName>
        <fullName evidence="10">DNA mismatch repair proteins mutS family domain-containing protein</fullName>
    </recommendedName>
</protein>
<dbReference type="InterPro" id="IPR007696">
    <property type="entry name" value="DNA_mismatch_repair_MutS_core"/>
</dbReference>
<evidence type="ECO:0000256" key="4">
    <source>
        <dbReference type="ARBA" id="ARBA00022840"/>
    </source>
</evidence>
<evidence type="ECO:0000259" key="10">
    <source>
        <dbReference type="PROSITE" id="PS00486"/>
    </source>
</evidence>
<evidence type="ECO:0000313" key="11">
    <source>
        <dbReference type="EMBL" id="EGV60625.1"/>
    </source>
</evidence>
<evidence type="ECO:0000256" key="3">
    <source>
        <dbReference type="ARBA" id="ARBA00022763"/>
    </source>
</evidence>
<keyword evidence="2" id="KW-0547">Nucleotide-binding</keyword>
<feature type="non-terminal residue" evidence="11">
    <location>
        <position position="1"/>
    </location>
</feature>
<dbReference type="SUPFAM" id="SSF55271">
    <property type="entry name" value="DNA repair protein MutS, domain I"/>
    <property type="match status" value="1"/>
</dbReference>
<dbReference type="HOGENOM" id="CLU_002472_1_3_1"/>
<comment type="subunit">
    <text evidence="8">Heterodimer consisting of MSH2-MSH3 (MutS beta). Forms a ternary complex with MutL alpha (MLH1-PMS1).</text>
</comment>
<dbReference type="InterPro" id="IPR036678">
    <property type="entry name" value="MutS_con_dom_sf"/>
</dbReference>
<dbReference type="GO" id="GO:0006298">
    <property type="term" value="P:mismatch repair"/>
    <property type="evidence" value="ECO:0007669"/>
    <property type="project" value="InterPro"/>
</dbReference>
<gene>
    <name evidence="11" type="ORF">CANTEDRAFT_110524</name>
</gene>
<dbReference type="AlphaFoldDB" id="G3BF37"/>
<dbReference type="InterPro" id="IPR017261">
    <property type="entry name" value="DNA_mismatch_repair_MutS/MSH"/>
</dbReference>
<dbReference type="Pfam" id="PF05192">
    <property type="entry name" value="MutS_III"/>
    <property type="match status" value="1"/>
</dbReference>
<keyword evidence="5" id="KW-0238">DNA-binding</keyword>
<feature type="coiled-coil region" evidence="9">
    <location>
        <begin position="565"/>
        <end position="592"/>
    </location>
</feature>
<dbReference type="SUPFAM" id="SSF52540">
    <property type="entry name" value="P-loop containing nucleoside triphosphate hydrolases"/>
    <property type="match status" value="1"/>
</dbReference>
<dbReference type="Pfam" id="PF01624">
    <property type="entry name" value="MutS_I"/>
    <property type="match status" value="1"/>
</dbReference>
<keyword evidence="6" id="KW-0234">DNA repair</keyword>
<dbReference type="InterPro" id="IPR045076">
    <property type="entry name" value="MutS"/>
</dbReference>
<dbReference type="NCBIfam" id="NF003810">
    <property type="entry name" value="PRK05399.1"/>
    <property type="match status" value="1"/>
</dbReference>
<dbReference type="Pfam" id="PF05188">
    <property type="entry name" value="MutS_II"/>
    <property type="match status" value="1"/>
</dbReference>
<dbReference type="SMART" id="SM00533">
    <property type="entry name" value="MUTSd"/>
    <property type="match status" value="1"/>
</dbReference>
<keyword evidence="12" id="KW-1185">Reference proteome</keyword>
<keyword evidence="9" id="KW-0175">Coiled coil</keyword>
<name>G3BF37_CANTC</name>
<sequence>DWDRGGNTKSNSLTPLYSLSKKYIEANPGAVCLIQVGSFYELYFEQAETYGSKLGLKVATRKTSNHNVPMAGFPVIQLQKYVKILVQDLQVNVAIIDQFPGEETIGDKMIHRKVSRIVTPGTLVDETFMNYNENNYLLAISFPTGCNKQPHDPDMPVGISWIDLSVGDFYVQQTSLSELISDISRVNPSEIIISKEFINEDLPAWYSGLHDLRKYFIRYHKTAYNDLKLSFKSNLNGIRKLIETFSVREEAAMNMVLSYINVNLPERNPSLDLPMKYWNEKYLQMDSRTRDALELIERNSGTSGKSLTVGSLLNTIKKTVTPSGTRLLTEWIKSPILDIDEIKHRQEFVKFFLNNQYQATIIEKLLNSIDDFVRSAQRLTLGTGDTIGNLKSISSGLQTSDELKQFLTSNRPSEFEDLIDNFLMEFKVPSEIATEINDTFEVVSLPGVEGVLEEDTITELESNTSRSQDMVQFMVKKDHNDELKELHESLAIMKDKESILFASIRDKFLEIDDKLTVQIKQQHAKFYDVIYVNGKSKSIDLINKEFQEHIRDKRKNMVLFKSNDWKFLQFEISQQLEKIQELENQIINNLKEKTVQKVVEIRRLSKLLDFLDVTLSFSKLSHEFNLCCPQFIQGNQLVIEEGRHIVVESSLKNIGSNFTSNNTKLNRNSKQWIITGPNMGGKSTFLRQNAIIVVLAQIGCFVPASKCQMDTVDKLFTRIGASDDLFNDLSTFMVEMVEVSNILKNATKKSLAIVDEVGRGTSGREGLAIAYATLVSLIKVNKCRTLFATHFGNEIKQLLDSDSTTKQSIGFFKTGVVTEKQGDQIHLTINHKLEEGISERSYAIEVAQLAGFPKYSLKIANKAYKAL</sequence>
<feature type="domain" description="DNA mismatch repair proteins mutS family" evidence="10">
    <location>
        <begin position="750"/>
        <end position="766"/>
    </location>
</feature>
<dbReference type="InterPro" id="IPR027417">
    <property type="entry name" value="P-loop_NTPase"/>
</dbReference>
<evidence type="ECO:0000256" key="1">
    <source>
        <dbReference type="ARBA" id="ARBA00006271"/>
    </source>
</evidence>
<evidence type="ECO:0000313" key="12">
    <source>
        <dbReference type="Proteomes" id="UP000000707"/>
    </source>
</evidence>
<dbReference type="PIRSF" id="PIRSF037677">
    <property type="entry name" value="DNA_mis_repair_Msh6"/>
    <property type="match status" value="1"/>
</dbReference>
<dbReference type="Gene3D" id="3.40.50.300">
    <property type="entry name" value="P-loop containing nucleotide triphosphate hydrolases"/>
    <property type="match status" value="1"/>
</dbReference>
<organism evidence="12">
    <name type="scientific">Candida tenuis (strain ATCC 10573 / BCRC 21748 / CBS 615 / JCM 9827 / NBRC 10315 / NRRL Y-1498 / VKM Y-70)</name>
    <name type="common">Yeast</name>
    <name type="synonym">Yamadazyma tenuis</name>
    <dbReference type="NCBI Taxonomy" id="590646"/>
    <lineage>
        <taxon>Eukaryota</taxon>
        <taxon>Fungi</taxon>
        <taxon>Dikarya</taxon>
        <taxon>Ascomycota</taxon>
        <taxon>Saccharomycotina</taxon>
        <taxon>Pichiomycetes</taxon>
        <taxon>Debaryomycetaceae</taxon>
        <taxon>Yamadazyma</taxon>
    </lineage>
</organism>
<dbReference type="EMBL" id="GL996528">
    <property type="protein sequence ID" value="EGV60625.1"/>
    <property type="molecule type" value="Genomic_DNA"/>
</dbReference>
<dbReference type="SUPFAM" id="SSF53150">
    <property type="entry name" value="DNA repair protein MutS, domain II"/>
    <property type="match status" value="1"/>
</dbReference>
<dbReference type="OrthoDB" id="2534523at2759"/>
<evidence type="ECO:0000256" key="7">
    <source>
        <dbReference type="ARBA" id="ARBA00025373"/>
    </source>
</evidence>
<dbReference type="GO" id="GO:0030983">
    <property type="term" value="F:mismatched DNA binding"/>
    <property type="evidence" value="ECO:0007669"/>
    <property type="project" value="InterPro"/>
</dbReference>
<dbReference type="InterPro" id="IPR000432">
    <property type="entry name" value="DNA_mismatch_repair_MutS_C"/>
</dbReference>
<dbReference type="InterPro" id="IPR007860">
    <property type="entry name" value="DNA_mmatch_repair_MutS_con_dom"/>
</dbReference>
<dbReference type="Gene3D" id="3.30.420.110">
    <property type="entry name" value="MutS, connector domain"/>
    <property type="match status" value="1"/>
</dbReference>
<evidence type="ECO:0000256" key="5">
    <source>
        <dbReference type="ARBA" id="ARBA00023125"/>
    </source>
</evidence>